<evidence type="ECO:0000313" key="1">
    <source>
        <dbReference type="EMBL" id="TFE83403.1"/>
    </source>
</evidence>
<sequence>MSVTVNNQSVITSANRIYAETETEVGHSLAKHMSRKPDIWGKPKGNTDVLNQRANQHLQDILNGEGNFQVVQSGNGVTFLEKTLSDGRGIRLNMDGTFKGFIDK</sequence>
<organism evidence="1 2">
    <name type="scientific">Paenibacillus athensensis</name>
    <dbReference type="NCBI Taxonomy" id="1967502"/>
    <lineage>
        <taxon>Bacteria</taxon>
        <taxon>Bacillati</taxon>
        <taxon>Bacillota</taxon>
        <taxon>Bacilli</taxon>
        <taxon>Bacillales</taxon>
        <taxon>Paenibacillaceae</taxon>
        <taxon>Paenibacillus</taxon>
    </lineage>
</organism>
<evidence type="ECO:0000313" key="2">
    <source>
        <dbReference type="Proteomes" id="UP000298246"/>
    </source>
</evidence>
<gene>
    <name evidence="1" type="ORF">B5M42_23095</name>
</gene>
<comment type="caution">
    <text evidence="1">The sequence shown here is derived from an EMBL/GenBank/DDBJ whole genome shotgun (WGS) entry which is preliminary data.</text>
</comment>
<dbReference type="EMBL" id="MYFO01000050">
    <property type="protein sequence ID" value="TFE83403.1"/>
    <property type="molecule type" value="Genomic_DNA"/>
</dbReference>
<keyword evidence="2" id="KW-1185">Reference proteome</keyword>
<dbReference type="AlphaFoldDB" id="A0A4Y8PR99"/>
<name>A0A4Y8PR99_9BACL</name>
<accession>A0A4Y8PR99</accession>
<reference evidence="1 2" key="1">
    <citation type="submission" date="2017-03" db="EMBL/GenBank/DDBJ databases">
        <title>Isolation of Levoglucosan Utilizing Bacteria.</title>
        <authorList>
            <person name="Arya A.S."/>
        </authorList>
    </citation>
    <scope>NUCLEOTIDE SEQUENCE [LARGE SCALE GENOMIC DNA]</scope>
    <source>
        <strain evidence="1 2">MEC069</strain>
    </source>
</reference>
<proteinExistence type="predicted"/>
<dbReference type="Proteomes" id="UP000298246">
    <property type="component" value="Unassembled WGS sequence"/>
</dbReference>
<protein>
    <submittedName>
        <fullName evidence="1">Uncharacterized protein</fullName>
    </submittedName>
</protein>